<reference evidence="2 3" key="1">
    <citation type="submission" date="2018-12" db="EMBL/GenBank/DDBJ databases">
        <authorList>
            <consortium name="Pathogen Informatics"/>
        </authorList>
    </citation>
    <scope>NUCLEOTIDE SEQUENCE [LARGE SCALE GENOMIC DNA]</scope>
    <source>
        <strain evidence="2 3">NCTC12742</strain>
    </source>
</reference>
<evidence type="ECO:0000259" key="1">
    <source>
        <dbReference type="PROSITE" id="PS50987"/>
    </source>
</evidence>
<dbReference type="KEGG" id="nwe:SAMEA3174300_0422"/>
<dbReference type="GO" id="GO:0010288">
    <property type="term" value="P:response to lead ion"/>
    <property type="evidence" value="ECO:0007669"/>
    <property type="project" value="TreeGrafter"/>
</dbReference>
<dbReference type="GO" id="GO:0003700">
    <property type="term" value="F:DNA-binding transcription factor activity"/>
    <property type="evidence" value="ECO:0007669"/>
    <property type="project" value="InterPro"/>
</dbReference>
<gene>
    <name evidence="2" type="ORF">NCTC12742_01865</name>
</gene>
<dbReference type="InterPro" id="IPR011991">
    <property type="entry name" value="ArsR-like_HTH"/>
</dbReference>
<dbReference type="InterPro" id="IPR001845">
    <property type="entry name" value="HTH_ArsR_DNA-bd_dom"/>
</dbReference>
<dbReference type="GO" id="GO:0003677">
    <property type="term" value="F:DNA binding"/>
    <property type="evidence" value="ECO:0007669"/>
    <property type="project" value="TreeGrafter"/>
</dbReference>
<dbReference type="InterPro" id="IPR052543">
    <property type="entry name" value="HTH_Metal-responsive_Reg"/>
</dbReference>
<dbReference type="STRING" id="28091.SAMEA3174300_00422"/>
<dbReference type="Gene3D" id="1.10.10.10">
    <property type="entry name" value="Winged helix-like DNA-binding domain superfamily/Winged helix DNA-binding domain"/>
    <property type="match status" value="1"/>
</dbReference>
<dbReference type="CDD" id="cd00090">
    <property type="entry name" value="HTH_ARSR"/>
    <property type="match status" value="1"/>
</dbReference>
<dbReference type="GO" id="GO:0097063">
    <property type="term" value="F:cadmium ion sensor activity"/>
    <property type="evidence" value="ECO:0007669"/>
    <property type="project" value="TreeGrafter"/>
</dbReference>
<feature type="domain" description="HTH arsR-type" evidence="1">
    <location>
        <begin position="1"/>
        <end position="94"/>
    </location>
</feature>
<protein>
    <submittedName>
        <fullName evidence="2">Uncharacterized protein conserved in archaea</fullName>
    </submittedName>
</protein>
<dbReference type="GO" id="GO:0032791">
    <property type="term" value="F:lead ion binding"/>
    <property type="evidence" value="ECO:0007669"/>
    <property type="project" value="TreeGrafter"/>
</dbReference>
<dbReference type="InterPro" id="IPR036390">
    <property type="entry name" value="WH_DNA-bd_sf"/>
</dbReference>
<dbReference type="PROSITE" id="PS50987">
    <property type="entry name" value="HTH_ARSR_2"/>
    <property type="match status" value="1"/>
</dbReference>
<name>A0A448VQ74_9NEIS</name>
<keyword evidence="3" id="KW-1185">Reference proteome</keyword>
<proteinExistence type="predicted"/>
<dbReference type="SUPFAM" id="SSF46785">
    <property type="entry name" value="Winged helix' DNA-binding domain"/>
    <property type="match status" value="1"/>
</dbReference>
<evidence type="ECO:0000313" key="3">
    <source>
        <dbReference type="Proteomes" id="UP000272771"/>
    </source>
</evidence>
<accession>A0A448VQ74</accession>
<dbReference type="NCBIfam" id="NF033788">
    <property type="entry name" value="HTH_metalloreg"/>
    <property type="match status" value="1"/>
</dbReference>
<dbReference type="OrthoDB" id="9797716at2"/>
<dbReference type="EMBL" id="LR134533">
    <property type="protein sequence ID" value="VEJ51955.1"/>
    <property type="molecule type" value="Genomic_DNA"/>
</dbReference>
<dbReference type="Pfam" id="PF12840">
    <property type="entry name" value="HTH_20"/>
    <property type="match status" value="1"/>
</dbReference>
<dbReference type="InterPro" id="IPR036388">
    <property type="entry name" value="WH-like_DNA-bd_sf"/>
</dbReference>
<evidence type="ECO:0000313" key="2">
    <source>
        <dbReference type="EMBL" id="VEJ51955.1"/>
    </source>
</evidence>
<sequence>MSLAHHFTHTAHLIGHPSRAMMLDALIGRGELNATELAAAAGISAQTASVHLSKLLHGGLISMKQQGRSRLYRISHPDIMNALQQLAMLAPQHTVPSPKHGSHTLRVCYGHMAGKIAVEISQALCQARFIVWNQVDNRFDLTDSGRDWLTGLDIDDKDYPPYTAACTDWTEKRPHISGWLGHELLAAFVARGYVYQPSHETRFLQLTEAGRAYINRLQQFDTDKPDY</sequence>
<dbReference type="AlphaFoldDB" id="A0A448VQ74"/>
<dbReference type="GO" id="GO:0046686">
    <property type="term" value="P:response to cadmium ion"/>
    <property type="evidence" value="ECO:0007669"/>
    <property type="project" value="TreeGrafter"/>
</dbReference>
<dbReference type="PANTHER" id="PTHR39168">
    <property type="entry name" value="TRANSCRIPTIONAL REGULATOR-RELATED"/>
    <property type="match status" value="1"/>
</dbReference>
<organism evidence="2 3">
    <name type="scientific">Neisseria weaveri</name>
    <dbReference type="NCBI Taxonomy" id="28091"/>
    <lineage>
        <taxon>Bacteria</taxon>
        <taxon>Pseudomonadati</taxon>
        <taxon>Pseudomonadota</taxon>
        <taxon>Betaproteobacteria</taxon>
        <taxon>Neisseriales</taxon>
        <taxon>Neisseriaceae</taxon>
        <taxon>Neisseria</taxon>
    </lineage>
</organism>
<dbReference type="RefSeq" id="WP_081463205.1">
    <property type="nucleotide sequence ID" value="NZ_CAUJRG010000016.1"/>
</dbReference>
<dbReference type="SMART" id="SM00418">
    <property type="entry name" value="HTH_ARSR"/>
    <property type="match status" value="1"/>
</dbReference>
<dbReference type="Proteomes" id="UP000272771">
    <property type="component" value="Chromosome"/>
</dbReference>
<dbReference type="PANTHER" id="PTHR39168:SF1">
    <property type="entry name" value="TRANSCRIPTIONAL REGULATORY PROTEIN"/>
    <property type="match status" value="1"/>
</dbReference>